<dbReference type="InterPro" id="IPR036291">
    <property type="entry name" value="NAD(P)-bd_dom_sf"/>
</dbReference>
<sequence length="45" mass="4803">MQEDTKTTSSIEITDSTTAALWLLSDEARFVTGLELLVDAGGSTK</sequence>
<dbReference type="AlphaFoldDB" id="A0A852W606"/>
<dbReference type="GeneID" id="98054258"/>
<evidence type="ECO:0000313" key="1">
    <source>
        <dbReference type="EMBL" id="NYG04299.1"/>
    </source>
</evidence>
<dbReference type="RefSeq" id="WP_179762184.1">
    <property type="nucleotide sequence ID" value="NZ_BAAAJZ010000006.1"/>
</dbReference>
<dbReference type="EMBL" id="JACCCZ010000001">
    <property type="protein sequence ID" value="NYG04299.1"/>
    <property type="molecule type" value="Genomic_DNA"/>
</dbReference>
<keyword evidence="2" id="KW-1185">Reference proteome</keyword>
<reference evidence="1 2" key="1">
    <citation type="submission" date="2020-07" db="EMBL/GenBank/DDBJ databases">
        <title>Sequencing the genomes of 1000 actinobacteria strains.</title>
        <authorList>
            <person name="Klenk H.-P."/>
        </authorList>
    </citation>
    <scope>NUCLEOTIDE SEQUENCE [LARGE SCALE GENOMIC DNA]</scope>
    <source>
        <strain evidence="1 2">DSM 44749</strain>
    </source>
</reference>
<dbReference type="SUPFAM" id="SSF51735">
    <property type="entry name" value="NAD(P)-binding Rossmann-fold domains"/>
    <property type="match status" value="1"/>
</dbReference>
<evidence type="ECO:0000313" key="2">
    <source>
        <dbReference type="Proteomes" id="UP000549695"/>
    </source>
</evidence>
<comment type="caution">
    <text evidence="1">The sequence shown here is derived from an EMBL/GenBank/DDBJ whole genome shotgun (WGS) entry which is preliminary data.</text>
</comment>
<protein>
    <submittedName>
        <fullName evidence="1">Enoyl-[acyl-carrier-protein] reductase (NADH)</fullName>
    </submittedName>
</protein>
<gene>
    <name evidence="1" type="ORF">HDA37_004584</name>
</gene>
<organism evidence="1 2">
    <name type="scientific">Pseudonocardia alni</name>
    <name type="common">Amycolata alni</name>
    <dbReference type="NCBI Taxonomy" id="33907"/>
    <lineage>
        <taxon>Bacteria</taxon>
        <taxon>Bacillati</taxon>
        <taxon>Actinomycetota</taxon>
        <taxon>Actinomycetes</taxon>
        <taxon>Pseudonocardiales</taxon>
        <taxon>Pseudonocardiaceae</taxon>
        <taxon>Pseudonocardia</taxon>
    </lineage>
</organism>
<dbReference type="Proteomes" id="UP000549695">
    <property type="component" value="Unassembled WGS sequence"/>
</dbReference>
<proteinExistence type="predicted"/>
<accession>A0A852W606</accession>
<name>A0A852W606_PSEA5</name>